<keyword evidence="7 9" id="KW-1133">Transmembrane helix</keyword>
<evidence type="ECO:0000256" key="1">
    <source>
        <dbReference type="ARBA" id="ARBA00006139"/>
    </source>
</evidence>
<sequence>MLASRPIIRNCACAARRSCVARRAQLFLIAAVVFVVDQLSKFWVLEIFDLPRRISVEVLPVFSLTMVWNRGVSMGLLQADGHASRWLLTGLTAMISVGVAVWMWREVNRWQGLALALVLGGALGNIVDRIRFGAVADFIHLHAGGWSFYVFNIADAGITVGVALLLLTSLQRAERRNPADTGLIKE</sequence>
<evidence type="ECO:0000313" key="13">
    <source>
        <dbReference type="Proteomes" id="UP000298714"/>
    </source>
</evidence>
<feature type="transmembrane region" description="Helical" evidence="9">
    <location>
        <begin position="83"/>
        <end position="103"/>
    </location>
</feature>
<dbReference type="Proteomes" id="UP000298714">
    <property type="component" value="Chromosome"/>
</dbReference>
<evidence type="ECO:0000256" key="2">
    <source>
        <dbReference type="ARBA" id="ARBA00022475"/>
    </source>
</evidence>
<dbReference type="EMBL" id="CP039704">
    <property type="protein sequence ID" value="QCI78695.1"/>
    <property type="molecule type" value="Genomic_DNA"/>
</dbReference>
<comment type="pathway">
    <text evidence="9">Protein modification; lipoprotein biosynthesis (signal peptide cleavage).</text>
</comment>
<evidence type="ECO:0000256" key="4">
    <source>
        <dbReference type="ARBA" id="ARBA00022692"/>
    </source>
</evidence>
<keyword evidence="8 9" id="KW-0472">Membrane</keyword>
<dbReference type="NCBIfam" id="TIGR00077">
    <property type="entry name" value="lspA"/>
    <property type="match status" value="1"/>
</dbReference>
<feature type="active site" evidence="9">
    <location>
        <position position="137"/>
    </location>
</feature>
<comment type="subcellular location">
    <subcellularLocation>
        <location evidence="9">Cell membrane</location>
        <topology evidence="9">Multi-pass membrane protein</topology>
    </subcellularLocation>
</comment>
<evidence type="ECO:0000256" key="5">
    <source>
        <dbReference type="ARBA" id="ARBA00022750"/>
    </source>
</evidence>
<comment type="similarity">
    <text evidence="1 9 11">Belongs to the peptidase A8 family.</text>
</comment>
<keyword evidence="3 9" id="KW-0645">Protease</keyword>
<proteinExistence type="inferred from homology"/>
<comment type="catalytic activity">
    <reaction evidence="9 10">
        <text>Release of signal peptides from bacterial membrane prolipoproteins. Hydrolyzes -Xaa-Yaa-Zaa-|-(S,diacylglyceryl)Cys-, in which Xaa is hydrophobic (preferably Leu), and Yaa (Ala or Ser) and Zaa (Gly or Ala) have small, neutral side chains.</text>
        <dbReference type="EC" id="3.4.23.36"/>
    </reaction>
</comment>
<dbReference type="GO" id="GO:0004190">
    <property type="term" value="F:aspartic-type endopeptidase activity"/>
    <property type="evidence" value="ECO:0007669"/>
    <property type="project" value="UniProtKB-UniRule"/>
</dbReference>
<dbReference type="PANTHER" id="PTHR33695">
    <property type="entry name" value="LIPOPROTEIN SIGNAL PEPTIDASE"/>
    <property type="match status" value="1"/>
</dbReference>
<evidence type="ECO:0000256" key="6">
    <source>
        <dbReference type="ARBA" id="ARBA00022801"/>
    </source>
</evidence>
<dbReference type="UniPathway" id="UPA00665"/>
<keyword evidence="2 9" id="KW-1003">Cell membrane</keyword>
<dbReference type="HAMAP" id="MF_00161">
    <property type="entry name" value="LspA"/>
    <property type="match status" value="1"/>
</dbReference>
<name>A0A4D7C569_9SPHN</name>
<accession>A0A4D7C569</accession>
<protein>
    <recommendedName>
        <fullName evidence="9">Lipoprotein signal peptidase</fullName>
        <ecNumber evidence="9">3.4.23.36</ecNumber>
    </recommendedName>
    <alternativeName>
        <fullName evidence="9">Prolipoprotein signal peptidase</fullName>
    </alternativeName>
    <alternativeName>
        <fullName evidence="9">Signal peptidase II</fullName>
        <shortName evidence="9">SPase II</shortName>
    </alternativeName>
</protein>
<keyword evidence="4 9" id="KW-0812">Transmembrane</keyword>
<dbReference type="InterPro" id="IPR001872">
    <property type="entry name" value="Peptidase_A8"/>
</dbReference>
<dbReference type="Pfam" id="PF01252">
    <property type="entry name" value="Peptidase_A8"/>
    <property type="match status" value="1"/>
</dbReference>
<evidence type="ECO:0000256" key="9">
    <source>
        <dbReference type="HAMAP-Rule" id="MF_00161"/>
    </source>
</evidence>
<dbReference type="GO" id="GO:0005886">
    <property type="term" value="C:plasma membrane"/>
    <property type="evidence" value="ECO:0007669"/>
    <property type="project" value="UniProtKB-SubCell"/>
</dbReference>
<feature type="transmembrane region" description="Helical" evidence="9">
    <location>
        <begin position="26"/>
        <end position="45"/>
    </location>
</feature>
<comment type="function">
    <text evidence="9 10">This protein specifically catalyzes the removal of signal peptides from prolipoproteins.</text>
</comment>
<evidence type="ECO:0000313" key="12">
    <source>
        <dbReference type="EMBL" id="QCI78695.1"/>
    </source>
</evidence>
<dbReference type="EC" id="3.4.23.36" evidence="9"/>
<dbReference type="AlphaFoldDB" id="A0A4D7C569"/>
<gene>
    <name evidence="9 12" type="primary">lspA</name>
    <name evidence="12" type="ORF">E6W36_00780</name>
</gene>
<dbReference type="GO" id="GO:0006508">
    <property type="term" value="P:proteolysis"/>
    <property type="evidence" value="ECO:0007669"/>
    <property type="project" value="UniProtKB-KW"/>
</dbReference>
<feature type="active site" evidence="9">
    <location>
        <position position="155"/>
    </location>
</feature>
<organism evidence="12 13">
    <name type="scientific">Hankyongella ginsenosidimutans</name>
    <dbReference type="NCBI Taxonomy" id="1763828"/>
    <lineage>
        <taxon>Bacteria</taxon>
        <taxon>Pseudomonadati</taxon>
        <taxon>Pseudomonadota</taxon>
        <taxon>Alphaproteobacteria</taxon>
        <taxon>Sphingomonadales</taxon>
        <taxon>Sphingomonadaceae</taxon>
        <taxon>Hankyongella</taxon>
    </lineage>
</organism>
<keyword evidence="13" id="KW-1185">Reference proteome</keyword>
<keyword evidence="6 9" id="KW-0378">Hydrolase</keyword>
<dbReference type="PROSITE" id="PS00855">
    <property type="entry name" value="SPASE_II"/>
    <property type="match status" value="1"/>
</dbReference>
<feature type="transmembrane region" description="Helical" evidence="9">
    <location>
        <begin position="110"/>
        <end position="127"/>
    </location>
</feature>
<evidence type="ECO:0000256" key="7">
    <source>
        <dbReference type="ARBA" id="ARBA00022989"/>
    </source>
</evidence>
<feature type="transmembrane region" description="Helical" evidence="9">
    <location>
        <begin position="147"/>
        <end position="167"/>
    </location>
</feature>
<evidence type="ECO:0000256" key="10">
    <source>
        <dbReference type="RuleBase" id="RU000594"/>
    </source>
</evidence>
<evidence type="ECO:0000256" key="3">
    <source>
        <dbReference type="ARBA" id="ARBA00022670"/>
    </source>
</evidence>
<evidence type="ECO:0000256" key="8">
    <source>
        <dbReference type="ARBA" id="ARBA00023136"/>
    </source>
</evidence>
<dbReference type="PANTHER" id="PTHR33695:SF1">
    <property type="entry name" value="LIPOPROTEIN SIGNAL PEPTIDASE"/>
    <property type="match status" value="1"/>
</dbReference>
<evidence type="ECO:0000256" key="11">
    <source>
        <dbReference type="RuleBase" id="RU004181"/>
    </source>
</evidence>
<keyword evidence="5 9" id="KW-0064">Aspartyl protease</keyword>
<dbReference type="PRINTS" id="PR00781">
    <property type="entry name" value="LIPOSIGPTASE"/>
</dbReference>
<reference evidence="13" key="1">
    <citation type="submission" date="2019-04" db="EMBL/GenBank/DDBJ databases">
        <title>Complete genome sequence of Sphingomonas sp. W1-2-3.</title>
        <authorList>
            <person name="Im W.T."/>
        </authorList>
    </citation>
    <scope>NUCLEOTIDE SEQUENCE [LARGE SCALE GENOMIC DNA]</scope>
    <source>
        <strain evidence="13">W1-2-3</strain>
    </source>
</reference>
<dbReference type="KEGG" id="hgn:E6W36_00780"/>